<evidence type="ECO:0000313" key="1">
    <source>
        <dbReference type="EMBL" id="UQC88316.1"/>
    </source>
</evidence>
<dbReference type="GeneID" id="73347786"/>
<dbReference type="KEGG" id="clup:CLUP02_13839"/>
<reference evidence="1" key="1">
    <citation type="journal article" date="2021" name="Mol. Plant Microbe Interact.">
        <title>Complete Genome Sequence of the Plant-Pathogenic Fungus Colletotrichum lupini.</title>
        <authorList>
            <person name="Baroncelli R."/>
            <person name="Pensec F."/>
            <person name="Da Lio D."/>
            <person name="Boufleur T."/>
            <person name="Vicente I."/>
            <person name="Sarrocco S."/>
            <person name="Picot A."/>
            <person name="Baraldi E."/>
            <person name="Sukno S."/>
            <person name="Thon M."/>
            <person name="Le Floch G."/>
        </authorList>
    </citation>
    <scope>NUCLEOTIDE SEQUENCE</scope>
    <source>
        <strain evidence="1">IMI 504893</strain>
    </source>
</reference>
<accession>A0A9Q8T535</accession>
<evidence type="ECO:0000313" key="2">
    <source>
        <dbReference type="Proteomes" id="UP000830671"/>
    </source>
</evidence>
<dbReference type="AlphaFoldDB" id="A0A9Q8T535"/>
<name>A0A9Q8T535_9PEZI</name>
<keyword evidence="2" id="KW-1185">Reference proteome</keyword>
<sequence length="134" mass="15117">MSKDARASLNAALMESRAFFAWMSALLEADPLSTWHALITGAFWYEDLSSPLHNINFNFNFNFNLDFIITYWLALQRVMSKTVSCGQVDVMGGLSLGGSRIMLMRDVWEIGSRDMLSISAIFQVQIGVNQQRLS</sequence>
<proteinExistence type="predicted"/>
<dbReference type="RefSeq" id="XP_049149922.1">
    <property type="nucleotide sequence ID" value="XM_049292776.1"/>
</dbReference>
<organism evidence="1 2">
    <name type="scientific">Colletotrichum lupini</name>
    <dbReference type="NCBI Taxonomy" id="145971"/>
    <lineage>
        <taxon>Eukaryota</taxon>
        <taxon>Fungi</taxon>
        <taxon>Dikarya</taxon>
        <taxon>Ascomycota</taxon>
        <taxon>Pezizomycotina</taxon>
        <taxon>Sordariomycetes</taxon>
        <taxon>Hypocreomycetidae</taxon>
        <taxon>Glomerellales</taxon>
        <taxon>Glomerellaceae</taxon>
        <taxon>Colletotrichum</taxon>
        <taxon>Colletotrichum acutatum species complex</taxon>
    </lineage>
</organism>
<dbReference type="Proteomes" id="UP000830671">
    <property type="component" value="Chromosome 7"/>
</dbReference>
<dbReference type="EMBL" id="CP019479">
    <property type="protein sequence ID" value="UQC88316.1"/>
    <property type="molecule type" value="Genomic_DNA"/>
</dbReference>
<gene>
    <name evidence="1" type="ORF">CLUP02_13839</name>
</gene>
<protein>
    <submittedName>
        <fullName evidence="1">Uncharacterized protein</fullName>
    </submittedName>
</protein>